<dbReference type="AlphaFoldDB" id="A0A4Q2S0S9"/>
<keyword evidence="2" id="KW-0238">DNA-binding</keyword>
<dbReference type="RefSeq" id="WP_129400460.1">
    <property type="nucleotide sequence ID" value="NZ_SDWT01000001.1"/>
</dbReference>
<gene>
    <name evidence="2" type="ORF">EUA93_12645</name>
</gene>
<evidence type="ECO:0000313" key="2">
    <source>
        <dbReference type="EMBL" id="RYB95117.1"/>
    </source>
</evidence>
<dbReference type="Proteomes" id="UP000294071">
    <property type="component" value="Unassembled WGS sequence"/>
</dbReference>
<dbReference type="InterPro" id="IPR009061">
    <property type="entry name" value="DNA-bd_dom_put_sf"/>
</dbReference>
<comment type="caution">
    <text evidence="2">The sequence shown here is derived from an EMBL/GenBank/DDBJ whole genome shotgun (WGS) entry which is preliminary data.</text>
</comment>
<name>A0A4Q2S0S9_9ACTN</name>
<dbReference type="SUPFAM" id="SSF46955">
    <property type="entry name" value="Putative DNA-binding domain"/>
    <property type="match status" value="1"/>
</dbReference>
<protein>
    <submittedName>
        <fullName evidence="2">DNA-binding protein</fullName>
    </submittedName>
</protein>
<dbReference type="InterPro" id="IPR010093">
    <property type="entry name" value="SinI_DNA-bd"/>
</dbReference>
<evidence type="ECO:0000313" key="3">
    <source>
        <dbReference type="Proteomes" id="UP000294071"/>
    </source>
</evidence>
<accession>A0A4Q2S0S9</accession>
<feature type="domain" description="Helix-turn-helix" evidence="1">
    <location>
        <begin position="11"/>
        <end position="56"/>
    </location>
</feature>
<dbReference type="Pfam" id="PF12728">
    <property type="entry name" value="HTH_17"/>
    <property type="match status" value="1"/>
</dbReference>
<dbReference type="GO" id="GO:0003677">
    <property type="term" value="F:DNA binding"/>
    <property type="evidence" value="ECO:0007669"/>
    <property type="project" value="UniProtKB-KW"/>
</dbReference>
<reference evidence="2 3" key="1">
    <citation type="submission" date="2019-01" db="EMBL/GenBank/DDBJ databases">
        <title>Novel species of Nocardioides.</title>
        <authorList>
            <person name="Liu Q."/>
            <person name="Xin Y.-H."/>
        </authorList>
    </citation>
    <scope>NUCLEOTIDE SEQUENCE [LARGE SCALE GENOMIC DNA]</scope>
    <source>
        <strain evidence="2 3">CGMCC 4.6882</strain>
    </source>
</reference>
<dbReference type="NCBIfam" id="TIGR01764">
    <property type="entry name" value="excise"/>
    <property type="match status" value="1"/>
</dbReference>
<dbReference type="OrthoDB" id="5524782at2"/>
<sequence length="64" mass="6863">MPDADTKLARAEVAALLRCSVSTVDSRIADGTLPASKLGRRVLIRRDDVASMLAARVKRSASRP</sequence>
<dbReference type="InterPro" id="IPR041657">
    <property type="entry name" value="HTH_17"/>
</dbReference>
<dbReference type="EMBL" id="SDWT01000001">
    <property type="protein sequence ID" value="RYB95117.1"/>
    <property type="molecule type" value="Genomic_DNA"/>
</dbReference>
<proteinExistence type="predicted"/>
<evidence type="ECO:0000259" key="1">
    <source>
        <dbReference type="Pfam" id="PF12728"/>
    </source>
</evidence>
<keyword evidence="3" id="KW-1185">Reference proteome</keyword>
<organism evidence="2 3">
    <name type="scientific">Nocardioides oleivorans</name>
    <dbReference type="NCBI Taxonomy" id="273676"/>
    <lineage>
        <taxon>Bacteria</taxon>
        <taxon>Bacillati</taxon>
        <taxon>Actinomycetota</taxon>
        <taxon>Actinomycetes</taxon>
        <taxon>Propionibacteriales</taxon>
        <taxon>Nocardioidaceae</taxon>
        <taxon>Nocardioides</taxon>
    </lineage>
</organism>